<evidence type="ECO:0000313" key="3">
    <source>
        <dbReference type="Proteomes" id="UP000694888"/>
    </source>
</evidence>
<accession>A0ABM0ZZJ8</accession>
<dbReference type="GeneID" id="101845322"/>
<feature type="non-terminal residue" evidence="4">
    <location>
        <position position="136"/>
    </location>
</feature>
<feature type="signal peptide" evidence="1">
    <location>
        <begin position="1"/>
        <end position="15"/>
    </location>
</feature>
<dbReference type="SUPFAM" id="SSF57625">
    <property type="entry name" value="Invertebrate chitin-binding proteins"/>
    <property type="match status" value="2"/>
</dbReference>
<sequence>MKILILAACVAVSAAFIPGERPACNADNVEGGSILLAHENYCQLFYACNGDQQSFPMSCPDGFLFTYANGLANCLLPSDDQVTCVNWPCTQLDVGNRFPDTCCGKYWQCVSPGQYEQRTCPNGQRFNALTENCDFN</sequence>
<keyword evidence="1" id="KW-0732">Signal</keyword>
<organism evidence="3 4">
    <name type="scientific">Aplysia californica</name>
    <name type="common">California sea hare</name>
    <dbReference type="NCBI Taxonomy" id="6500"/>
    <lineage>
        <taxon>Eukaryota</taxon>
        <taxon>Metazoa</taxon>
        <taxon>Spiralia</taxon>
        <taxon>Lophotrochozoa</taxon>
        <taxon>Mollusca</taxon>
        <taxon>Gastropoda</taxon>
        <taxon>Heterobranchia</taxon>
        <taxon>Euthyneura</taxon>
        <taxon>Tectipleura</taxon>
        <taxon>Aplysiida</taxon>
        <taxon>Aplysioidea</taxon>
        <taxon>Aplysiidae</taxon>
        <taxon>Aplysia</taxon>
    </lineage>
</organism>
<feature type="domain" description="Chitin-binding type-2" evidence="2">
    <location>
        <begin position="21"/>
        <end position="86"/>
    </location>
</feature>
<gene>
    <name evidence="4" type="primary">LOC101845322</name>
</gene>
<evidence type="ECO:0000256" key="1">
    <source>
        <dbReference type="SAM" id="SignalP"/>
    </source>
</evidence>
<dbReference type="InterPro" id="IPR002557">
    <property type="entry name" value="Chitin-bd_dom"/>
</dbReference>
<dbReference type="SMART" id="SM00494">
    <property type="entry name" value="ChtBD2"/>
    <property type="match status" value="2"/>
</dbReference>
<dbReference type="PROSITE" id="PS50940">
    <property type="entry name" value="CHIT_BIND_II"/>
    <property type="match status" value="1"/>
</dbReference>
<protein>
    <submittedName>
        <fullName evidence="4">Uncharacterized protein LOC101845322</fullName>
    </submittedName>
</protein>
<reference evidence="4" key="1">
    <citation type="submission" date="2025-08" db="UniProtKB">
        <authorList>
            <consortium name="RefSeq"/>
        </authorList>
    </citation>
    <scope>IDENTIFICATION</scope>
</reference>
<evidence type="ECO:0000259" key="2">
    <source>
        <dbReference type="PROSITE" id="PS50940"/>
    </source>
</evidence>
<name>A0ABM0ZZJ8_APLCA</name>
<proteinExistence type="predicted"/>
<evidence type="ECO:0000313" key="4">
    <source>
        <dbReference type="RefSeq" id="XP_012937763.1"/>
    </source>
</evidence>
<keyword evidence="3" id="KW-1185">Reference proteome</keyword>
<dbReference type="Pfam" id="PF01607">
    <property type="entry name" value="CBM_14"/>
    <property type="match status" value="2"/>
</dbReference>
<feature type="chain" id="PRO_5045625322" evidence="1">
    <location>
        <begin position="16"/>
        <end position="136"/>
    </location>
</feature>
<dbReference type="InterPro" id="IPR036508">
    <property type="entry name" value="Chitin-bd_dom_sf"/>
</dbReference>
<dbReference type="Proteomes" id="UP000694888">
    <property type="component" value="Unplaced"/>
</dbReference>
<dbReference type="RefSeq" id="XP_012937763.1">
    <property type="nucleotide sequence ID" value="XM_013082309.1"/>
</dbReference>
<dbReference type="Gene3D" id="2.170.140.10">
    <property type="entry name" value="Chitin binding domain"/>
    <property type="match status" value="2"/>
</dbReference>